<dbReference type="PROSITE" id="PS51257">
    <property type="entry name" value="PROKAR_LIPOPROTEIN"/>
    <property type="match status" value="1"/>
</dbReference>
<dbReference type="InterPro" id="IPR046863">
    <property type="entry name" value="MbnP-like_dom"/>
</dbReference>
<feature type="signal peptide" evidence="1">
    <location>
        <begin position="1"/>
        <end position="21"/>
    </location>
</feature>
<feature type="domain" description="Copper-binding protein MbnP-like" evidence="2">
    <location>
        <begin position="55"/>
        <end position="239"/>
    </location>
</feature>
<keyword evidence="4" id="KW-1185">Reference proteome</keyword>
<evidence type="ECO:0000259" key="2">
    <source>
        <dbReference type="Pfam" id="PF20243"/>
    </source>
</evidence>
<protein>
    <recommendedName>
        <fullName evidence="2">Copper-binding protein MbnP-like domain-containing protein</fullName>
    </recommendedName>
</protein>
<name>A0A0U3SKN3_9BACT</name>
<organism evidence="3 4">
    <name type="scientific">Hymenobacter sedentarius</name>
    <dbReference type="NCBI Taxonomy" id="1411621"/>
    <lineage>
        <taxon>Bacteria</taxon>
        <taxon>Pseudomonadati</taxon>
        <taxon>Bacteroidota</taxon>
        <taxon>Cytophagia</taxon>
        <taxon>Cytophagales</taxon>
        <taxon>Hymenobacteraceae</taxon>
        <taxon>Hymenobacter</taxon>
    </lineage>
</organism>
<dbReference type="STRING" id="1411621.AUC43_17460"/>
<evidence type="ECO:0000313" key="4">
    <source>
        <dbReference type="Proteomes" id="UP000059542"/>
    </source>
</evidence>
<reference evidence="3 4" key="1">
    <citation type="submission" date="2015-12" db="EMBL/GenBank/DDBJ databases">
        <authorList>
            <person name="Shamseldin A."/>
            <person name="Moawad H."/>
            <person name="Abd El-Rahim W.M."/>
            <person name="Sadowsky M.J."/>
        </authorList>
    </citation>
    <scope>NUCLEOTIDE SEQUENCE [LARGE SCALE GENOMIC DNA]</scope>
    <source>
        <strain evidence="3 4">DG5B</strain>
    </source>
</reference>
<evidence type="ECO:0000256" key="1">
    <source>
        <dbReference type="SAM" id="SignalP"/>
    </source>
</evidence>
<accession>A0A0U3SKN3</accession>
<dbReference type="KEGG" id="hyg:AUC43_17460"/>
<dbReference type="Proteomes" id="UP000059542">
    <property type="component" value="Chromosome"/>
</dbReference>
<dbReference type="Pfam" id="PF20243">
    <property type="entry name" value="MbnP"/>
    <property type="match status" value="1"/>
</dbReference>
<gene>
    <name evidence="3" type="ORF">AUC43_17460</name>
</gene>
<sequence length="284" mass="30190">MKFLSISQLAGALVLAVLSLAGCKKDPEPPTTETGEFTLHMDNGVSVTSTANVTTFSKLVLGTTSYKNAHGDDFTVSTFKYYISNVKLFKADNSSYAVPDTYFLVDHADAASQDLKMTGVPVGDYTAVGFTVGVDSARTKAGNFTGVLNANNGMYWDMNGSEFINLKLEGYSPQAPHAPQATTGGLVFHVAGYKGAANNTIRTVRLPFPTANLLVRPDHFPEVHLHVDIANLFNGPNPATATNPPFLNPVNFAVVYNKMGGPAAAKLADNVAASMFSVSHIHAN</sequence>
<dbReference type="EMBL" id="CP013909">
    <property type="protein sequence ID" value="ALW86708.1"/>
    <property type="molecule type" value="Genomic_DNA"/>
</dbReference>
<dbReference type="AlphaFoldDB" id="A0A0U3SKN3"/>
<feature type="chain" id="PRO_5006845120" description="Copper-binding protein MbnP-like domain-containing protein" evidence="1">
    <location>
        <begin position="22"/>
        <end position="284"/>
    </location>
</feature>
<proteinExistence type="predicted"/>
<dbReference type="OrthoDB" id="1422031at2"/>
<keyword evidence="1" id="KW-0732">Signal</keyword>
<evidence type="ECO:0000313" key="3">
    <source>
        <dbReference type="EMBL" id="ALW86708.1"/>
    </source>
</evidence>
<dbReference type="RefSeq" id="WP_068196630.1">
    <property type="nucleotide sequence ID" value="NZ_CP013909.1"/>
</dbReference>